<evidence type="ECO:0000313" key="3">
    <source>
        <dbReference type="Proteomes" id="UP000282985"/>
    </source>
</evidence>
<protein>
    <submittedName>
        <fullName evidence="2">Uncharacterized protein</fullName>
    </submittedName>
</protein>
<organism evidence="2 3">
    <name type="scientific">Ancylomarina longa</name>
    <dbReference type="NCBI Taxonomy" id="2487017"/>
    <lineage>
        <taxon>Bacteria</taxon>
        <taxon>Pseudomonadati</taxon>
        <taxon>Bacteroidota</taxon>
        <taxon>Bacteroidia</taxon>
        <taxon>Marinilabiliales</taxon>
        <taxon>Marinifilaceae</taxon>
        <taxon>Ancylomarina</taxon>
    </lineage>
</organism>
<dbReference type="AlphaFoldDB" id="A0A434AWG3"/>
<keyword evidence="3" id="KW-1185">Reference proteome</keyword>
<evidence type="ECO:0000313" key="2">
    <source>
        <dbReference type="EMBL" id="RUT78813.1"/>
    </source>
</evidence>
<dbReference type="EMBL" id="RJJX01000006">
    <property type="protein sequence ID" value="RUT78813.1"/>
    <property type="molecule type" value="Genomic_DNA"/>
</dbReference>
<accession>A0A434AWG3</accession>
<keyword evidence="1" id="KW-0812">Transmembrane</keyword>
<dbReference type="OrthoDB" id="663559at2"/>
<name>A0A434AWG3_9BACT</name>
<feature type="transmembrane region" description="Helical" evidence="1">
    <location>
        <begin position="135"/>
        <end position="155"/>
    </location>
</feature>
<sequence>MRKITLYNYETFFLDYLEGNLSKKEHLLLDEFLCRYPHLRLELEEMDLFILPGEQINFNKEKLQSIPFRSEFDDYCVAKLEGDLDADEAIAFNEFISANKAYRQDWNSYEKSIAIPDLSIGYPDKSELQKKSKLIPFWFFGTGIAASVLLFFSIWNNPNLKSNPEIVKSNVPVKILPPPVLNKVEVKKEDNITPFAYASLAKNKSNTKKIKVGKSVVVHSSRIPLKNEIENEIVKVSVPKINLAPIEKPLDNKKQKVNLEYSKISPNEMIAQKTGLNQLGMEWKSSLPEKNGKKTFLYAVAKYGVDKLGEIAGKRIQIQKKYDSETEKSRLSFNSTGIGFSTTVK</sequence>
<dbReference type="Proteomes" id="UP000282985">
    <property type="component" value="Unassembled WGS sequence"/>
</dbReference>
<dbReference type="RefSeq" id="WP_127343213.1">
    <property type="nucleotide sequence ID" value="NZ_RJJX01000006.1"/>
</dbReference>
<proteinExistence type="predicted"/>
<keyword evidence="1" id="KW-1133">Transmembrane helix</keyword>
<evidence type="ECO:0000256" key="1">
    <source>
        <dbReference type="SAM" id="Phobius"/>
    </source>
</evidence>
<keyword evidence="1" id="KW-0472">Membrane</keyword>
<gene>
    <name evidence="2" type="ORF">DLK05_06690</name>
</gene>
<reference evidence="2 3" key="1">
    <citation type="submission" date="2018-11" db="EMBL/GenBank/DDBJ databases">
        <title>Parancylomarina longa gen. nov., sp. nov., isolated from sediments of southern Okinawa.</title>
        <authorList>
            <person name="Fu T."/>
        </authorList>
    </citation>
    <scope>NUCLEOTIDE SEQUENCE [LARGE SCALE GENOMIC DNA]</scope>
    <source>
        <strain evidence="2 3">T3-2 S1-C</strain>
    </source>
</reference>
<comment type="caution">
    <text evidence="2">The sequence shown here is derived from an EMBL/GenBank/DDBJ whole genome shotgun (WGS) entry which is preliminary data.</text>
</comment>